<evidence type="ECO:0000256" key="2">
    <source>
        <dbReference type="ARBA" id="ARBA00010488"/>
    </source>
</evidence>
<keyword evidence="4" id="KW-0808">Transferase</keyword>
<dbReference type="InterPro" id="IPR043149">
    <property type="entry name" value="TagF_N"/>
</dbReference>
<keyword evidence="5" id="KW-0777">Teichoic acid biosynthesis</keyword>
<evidence type="ECO:0000313" key="8">
    <source>
        <dbReference type="EMBL" id="MDV7693803.1"/>
    </source>
</evidence>
<dbReference type="Pfam" id="PF18674">
    <property type="entry name" value="TarS_C1"/>
    <property type="match status" value="1"/>
</dbReference>
<evidence type="ECO:0000256" key="4">
    <source>
        <dbReference type="ARBA" id="ARBA00022679"/>
    </source>
</evidence>
<dbReference type="AlphaFoldDB" id="A0AAP5WB39"/>
<sequence length="1091" mass="129345">MEKLKAKIDSGKLSINETQENGVKNLQLLLKNEVQSFSFTKETQEVKETATDYLFSLDLGEILDEVGNSEEWNESMPKFRVVQEYTRVDINTGEIKSFERSLQIPLTKEWSLNGFNKIWDKERKHFFRPYFTKKNALAFLFDRDISLHQYLNYTLIRKIQVQEESVSIEGFFDTLFFPLQDCHLEIVERSGEKAYSQDFDYEIEETKYFNIHRYAYKVNLKMTEIGDYLKKLDQSNELALDLYFVGNLVNTDAPIRIRVGNPRFMTNHELKGEMALKDSNRKQWLSLVPYFTIKGFNLSFNFNAYEQEAYEYFRAHQHNWRSVAKQGANRNIWIIGERSYKAQDNGFRFFKYLREKHPEIEAYYVIRRDSVERRNVEPLGNVIAFGSAEHFQKIIQAKYICGTHHPDFLYPIRSKIYENHIHAKRIFLQHGVFGTKNITPFYGKSVVNGFYTDLFITSSEKEKQIAITDLGYSDKEVAVTGLARFDSLFKNDLPVKKQLLIIPTWRDWLTNDEIFSKSEYLTRYHDLLFDPRLKKFSDRYNMEIIFCLHPNMQAYIDYFKDAPVTIVHQGEIDVQVLIKESSMMLTDYSSVAFDFSFLHRPVLYYQFDRTRFIGKYASHIDLDNELPGPITDSLDGIFQNLFQYGENNFLMKERDVQKADRFIENRDTHSCDRIFQAVTSLKDKSIKEKILSNEVIMKLQKKFRRNRKLYFPTMKILYWVWSHFSPINQNRVLFESSVGKRYEDSPRVIYEEMVKLHPEFEYVWVSKNNQPLSVNPHTKIVKRLSFDYYRYLATSRYWINNQNFPTYLTKRKGTDYLQTWHGTPLKKMQHDQDVIEGRTAGYLDRVTHSKNQWSALVSPSPYATKAFRSAFHYEGPVIEKGYPRNDIFYSDNVDDIRRKIRNRLKIEKGKKVILYAPTFRDYEKSGGRFVMDNQLDFEKFEKQLGDNYILLMREHVVVASKLRIPLEMEHNIINVSNYPSVQELMVASDMLITDYSSIMFDYLNTDKPIYFFCYDLEKYLELRGVYFDFTKEVPGPIVKTAESLFEEISKGDSYWKKYGSKYKQFKDKFVPYDGKNTATVVYKTFLSMFAK</sequence>
<dbReference type="RefSeq" id="WP_317762723.1">
    <property type="nucleotide sequence ID" value="NZ_WERX01000006.1"/>
</dbReference>
<comment type="similarity">
    <text evidence="2">Belongs to the CDP-glycerol glycerophosphotransferase family.</text>
</comment>
<evidence type="ECO:0000256" key="3">
    <source>
        <dbReference type="ARBA" id="ARBA00022475"/>
    </source>
</evidence>
<reference evidence="8" key="1">
    <citation type="submission" date="2019-10" db="EMBL/GenBank/DDBJ databases">
        <title>Malate fermentation in French cider.</title>
        <authorList>
            <person name="Cousin F.J."/>
            <person name="Medina Fernandez S."/>
            <person name="Misery B."/>
            <person name="Laplace J.-M."/>
            <person name="Cretenet M."/>
        </authorList>
    </citation>
    <scope>NUCLEOTIDE SEQUENCE</scope>
    <source>
        <strain evidence="8">UCMA15901</strain>
    </source>
</reference>
<name>A0AAP5WB39_9LACO</name>
<evidence type="ECO:0000313" key="9">
    <source>
        <dbReference type="Proteomes" id="UP001275867"/>
    </source>
</evidence>
<dbReference type="PANTHER" id="PTHR37316:SF3">
    <property type="entry name" value="TEICHOIC ACID GLYCEROL-PHOSPHATE TRANSFERASE"/>
    <property type="match status" value="1"/>
</dbReference>
<accession>A0AAP5WB39</accession>
<dbReference type="PANTHER" id="PTHR37316">
    <property type="entry name" value="TEICHOIC ACID GLYCEROL-PHOSPHATE PRIMASE"/>
    <property type="match status" value="1"/>
</dbReference>
<dbReference type="Proteomes" id="UP001275867">
    <property type="component" value="Unassembled WGS sequence"/>
</dbReference>
<evidence type="ECO:0000256" key="1">
    <source>
        <dbReference type="ARBA" id="ARBA00004202"/>
    </source>
</evidence>
<dbReference type="InterPro" id="IPR043148">
    <property type="entry name" value="TagF_C"/>
</dbReference>
<dbReference type="InterPro" id="IPR041038">
    <property type="entry name" value="TarS_C1"/>
</dbReference>
<dbReference type="Pfam" id="PF04464">
    <property type="entry name" value="Glyphos_transf"/>
    <property type="match status" value="2"/>
</dbReference>
<dbReference type="GO" id="GO:0005886">
    <property type="term" value="C:plasma membrane"/>
    <property type="evidence" value="ECO:0007669"/>
    <property type="project" value="UniProtKB-SubCell"/>
</dbReference>
<evidence type="ECO:0000259" key="7">
    <source>
        <dbReference type="Pfam" id="PF18674"/>
    </source>
</evidence>
<dbReference type="EMBL" id="WERX01000006">
    <property type="protein sequence ID" value="MDV7693803.1"/>
    <property type="molecule type" value="Genomic_DNA"/>
</dbReference>
<comment type="caution">
    <text evidence="8">The sequence shown here is derived from an EMBL/GenBank/DDBJ whole genome shotgun (WGS) entry which is preliminary data.</text>
</comment>
<comment type="subcellular location">
    <subcellularLocation>
        <location evidence="1">Cell membrane</location>
        <topology evidence="1">Peripheral membrane protein</topology>
    </subcellularLocation>
</comment>
<evidence type="ECO:0000256" key="6">
    <source>
        <dbReference type="ARBA" id="ARBA00023136"/>
    </source>
</evidence>
<dbReference type="InterPro" id="IPR051612">
    <property type="entry name" value="Teichoic_Acid_Biosynth"/>
</dbReference>
<dbReference type="GO" id="GO:0047355">
    <property type="term" value="F:CDP-glycerol glycerophosphotransferase activity"/>
    <property type="evidence" value="ECO:0007669"/>
    <property type="project" value="InterPro"/>
</dbReference>
<protein>
    <submittedName>
        <fullName evidence="8">CDP-glycerol--glycerophosphate glycerophosphotransferase</fullName>
    </submittedName>
</protein>
<keyword evidence="6" id="KW-0472">Membrane</keyword>
<organism evidence="8 9">
    <name type="scientific">Pediococcus parvulus</name>
    <dbReference type="NCBI Taxonomy" id="54062"/>
    <lineage>
        <taxon>Bacteria</taxon>
        <taxon>Bacillati</taxon>
        <taxon>Bacillota</taxon>
        <taxon>Bacilli</taxon>
        <taxon>Lactobacillales</taxon>
        <taxon>Lactobacillaceae</taxon>
        <taxon>Pediococcus</taxon>
    </lineage>
</organism>
<keyword evidence="3" id="KW-1003">Cell membrane</keyword>
<dbReference type="GO" id="GO:0019350">
    <property type="term" value="P:teichoic acid biosynthetic process"/>
    <property type="evidence" value="ECO:0007669"/>
    <property type="project" value="UniProtKB-KW"/>
</dbReference>
<dbReference type="Gene3D" id="3.40.50.12580">
    <property type="match status" value="2"/>
</dbReference>
<dbReference type="InterPro" id="IPR007554">
    <property type="entry name" value="Glycerophosphate_synth"/>
</dbReference>
<feature type="domain" description="TarS C-terminal" evidence="7">
    <location>
        <begin position="155"/>
        <end position="302"/>
    </location>
</feature>
<gene>
    <name evidence="8" type="ORF">GA842_02685</name>
</gene>
<dbReference type="SUPFAM" id="SSF53756">
    <property type="entry name" value="UDP-Glycosyltransferase/glycogen phosphorylase"/>
    <property type="match status" value="2"/>
</dbReference>
<evidence type="ECO:0000256" key="5">
    <source>
        <dbReference type="ARBA" id="ARBA00022944"/>
    </source>
</evidence>
<proteinExistence type="inferred from homology"/>
<dbReference type="Gene3D" id="3.40.50.11820">
    <property type="match status" value="1"/>
</dbReference>